<dbReference type="PROSITE" id="PS00641">
    <property type="entry name" value="COMPLEX1_75K_1"/>
    <property type="match status" value="1"/>
</dbReference>
<keyword evidence="10" id="KW-0520">NAD</keyword>
<evidence type="ECO:0000256" key="8">
    <source>
        <dbReference type="ARBA" id="ARBA00023004"/>
    </source>
</evidence>
<evidence type="ECO:0000256" key="2">
    <source>
        <dbReference type="ARBA" id="ARBA00004370"/>
    </source>
</evidence>
<evidence type="ECO:0000313" key="19">
    <source>
        <dbReference type="Proteomes" id="UP000507245"/>
    </source>
</evidence>
<evidence type="ECO:0000259" key="15">
    <source>
        <dbReference type="PROSITE" id="PS51085"/>
    </source>
</evidence>
<dbReference type="GO" id="GO:0008137">
    <property type="term" value="F:NADH dehydrogenase (ubiquinone) activity"/>
    <property type="evidence" value="ECO:0007669"/>
    <property type="project" value="InterPro"/>
</dbReference>
<dbReference type="PROSITE" id="PS51085">
    <property type="entry name" value="2FE2S_FER_2"/>
    <property type="match status" value="1"/>
</dbReference>
<evidence type="ECO:0000256" key="5">
    <source>
        <dbReference type="ARBA" id="ARBA00022714"/>
    </source>
</evidence>
<keyword evidence="6" id="KW-0479">Metal-binding</keyword>
<evidence type="ECO:0000256" key="1">
    <source>
        <dbReference type="ARBA" id="ARBA00001966"/>
    </source>
</evidence>
<evidence type="ECO:0000256" key="3">
    <source>
        <dbReference type="ARBA" id="ARBA00005404"/>
    </source>
</evidence>
<evidence type="ECO:0000256" key="7">
    <source>
        <dbReference type="ARBA" id="ARBA00022967"/>
    </source>
</evidence>
<feature type="compositionally biased region" description="Low complexity" evidence="14">
    <location>
        <begin position="43"/>
        <end position="56"/>
    </location>
</feature>
<proteinExistence type="inferred from homology"/>
<keyword evidence="7" id="KW-1278">Translocase</keyword>
<reference evidence="19" key="1">
    <citation type="journal article" date="2020" name="Genome Biol.">
        <title>Gamete binning: chromosome-level and haplotype-resolved genome assembly enabled by high-throughput single-cell sequencing of gamete genomes.</title>
        <authorList>
            <person name="Campoy J.A."/>
            <person name="Sun H."/>
            <person name="Goel M."/>
            <person name="Jiao W.-B."/>
            <person name="Folz-Donahue K."/>
            <person name="Wang N."/>
            <person name="Rubio M."/>
            <person name="Liu C."/>
            <person name="Kukat C."/>
            <person name="Ruiz D."/>
            <person name="Huettel B."/>
            <person name="Schneeberger K."/>
        </authorList>
    </citation>
    <scope>NUCLEOTIDE SEQUENCE [LARGE SCALE GENOMIC DNA]</scope>
    <source>
        <strain evidence="19">cv. Rojo Pasion</strain>
    </source>
</reference>
<dbReference type="SUPFAM" id="SSF54292">
    <property type="entry name" value="2Fe-2S ferredoxin-like"/>
    <property type="match status" value="1"/>
</dbReference>
<evidence type="ECO:0000313" key="16">
    <source>
        <dbReference type="EMBL" id="CAB4273806.1"/>
    </source>
</evidence>
<dbReference type="GO" id="GO:0051539">
    <property type="term" value="F:4 iron, 4 sulfur cluster binding"/>
    <property type="evidence" value="ECO:0007669"/>
    <property type="project" value="UniProtKB-KW"/>
</dbReference>
<dbReference type="GO" id="GO:0051537">
    <property type="term" value="F:2 iron, 2 sulfur cluster binding"/>
    <property type="evidence" value="ECO:0007669"/>
    <property type="project" value="UniProtKB-KW"/>
</dbReference>
<keyword evidence="5" id="KW-0001">2Fe-2S</keyword>
<keyword evidence="4" id="KW-0004">4Fe-4S</keyword>
<comment type="cofactor">
    <cofactor evidence="13">
        <name>[2Fe-2S] cluster</name>
        <dbReference type="ChEBI" id="CHEBI:190135"/>
    </cofactor>
</comment>
<comment type="subcellular location">
    <subcellularLocation>
        <location evidence="2">Membrane</location>
    </subcellularLocation>
</comment>
<evidence type="ECO:0000256" key="11">
    <source>
        <dbReference type="ARBA" id="ARBA00023136"/>
    </source>
</evidence>
<name>A0A6J5WRB9_PRUAR</name>
<dbReference type="InterPro" id="IPR036010">
    <property type="entry name" value="2Fe-2S_ferredoxin-like_sf"/>
</dbReference>
<dbReference type="Pfam" id="PF13510">
    <property type="entry name" value="Fer2_4"/>
    <property type="match status" value="1"/>
</dbReference>
<evidence type="ECO:0000256" key="13">
    <source>
        <dbReference type="ARBA" id="ARBA00034078"/>
    </source>
</evidence>
<evidence type="ECO:0000256" key="12">
    <source>
        <dbReference type="ARBA" id="ARBA00031750"/>
    </source>
</evidence>
<dbReference type="InterPro" id="IPR001041">
    <property type="entry name" value="2Fe-2S_ferredoxin-type"/>
</dbReference>
<dbReference type="EMBL" id="CAEKKB010000003">
    <property type="protein sequence ID" value="CAB4304260.1"/>
    <property type="molecule type" value="Genomic_DNA"/>
</dbReference>
<dbReference type="GO" id="GO:0042773">
    <property type="term" value="P:ATP synthesis coupled electron transport"/>
    <property type="evidence" value="ECO:0007669"/>
    <property type="project" value="InterPro"/>
</dbReference>
<keyword evidence="9" id="KW-0411">Iron-sulfur</keyword>
<feature type="domain" description="2Fe-2S ferredoxin-type" evidence="15">
    <location>
        <begin position="76"/>
        <end position="154"/>
    </location>
</feature>
<dbReference type="OrthoDB" id="10249365at2759"/>
<comment type="cofactor">
    <cofactor evidence="1">
        <name>[4Fe-4S] cluster</name>
        <dbReference type="ChEBI" id="CHEBI:49883"/>
    </cofactor>
</comment>
<dbReference type="AlphaFoldDB" id="A0A6J5WRB9"/>
<protein>
    <recommendedName>
        <fullName evidence="12">Complex I-75kD</fullName>
    </recommendedName>
</protein>
<evidence type="ECO:0000256" key="14">
    <source>
        <dbReference type="SAM" id="MobiDB-lite"/>
    </source>
</evidence>
<evidence type="ECO:0000256" key="6">
    <source>
        <dbReference type="ARBA" id="ARBA00022723"/>
    </source>
</evidence>
<reference evidence="17 18" key="2">
    <citation type="submission" date="2020-05" db="EMBL/GenBank/DDBJ databases">
        <authorList>
            <person name="Campoy J."/>
            <person name="Schneeberger K."/>
            <person name="Spophaly S."/>
        </authorList>
    </citation>
    <scope>NUCLEOTIDE SEQUENCE [LARGE SCALE GENOMIC DNA]</scope>
    <source>
        <strain evidence="17">PruArmRojPasFocal</strain>
    </source>
</reference>
<keyword evidence="11" id="KW-0472">Membrane</keyword>
<dbReference type="GO" id="GO:0046872">
    <property type="term" value="F:metal ion binding"/>
    <property type="evidence" value="ECO:0007669"/>
    <property type="project" value="UniProtKB-KW"/>
</dbReference>
<dbReference type="GO" id="GO:0016020">
    <property type="term" value="C:membrane"/>
    <property type="evidence" value="ECO:0007669"/>
    <property type="project" value="UniProtKB-SubCell"/>
</dbReference>
<dbReference type="InterPro" id="IPR000283">
    <property type="entry name" value="NADH_UbQ_OxRdtase_75kDa_su_CS"/>
</dbReference>
<comment type="similarity">
    <text evidence="3">Belongs to the complex I 75 kDa subunit family.</text>
</comment>
<dbReference type="FunFam" id="3.10.20.740:FF:000004">
    <property type="entry name" value="NADH-quinone oxidoreductase"/>
    <property type="match status" value="1"/>
</dbReference>
<evidence type="ECO:0000256" key="10">
    <source>
        <dbReference type="ARBA" id="ARBA00023027"/>
    </source>
</evidence>
<evidence type="ECO:0000256" key="4">
    <source>
        <dbReference type="ARBA" id="ARBA00022485"/>
    </source>
</evidence>
<dbReference type="CDD" id="cd00207">
    <property type="entry name" value="fer2"/>
    <property type="match status" value="1"/>
</dbReference>
<keyword evidence="8" id="KW-0408">Iron</keyword>
<sequence>MGLGSLASRAMRPTASRLLSSQNPRPFFSFHRAVSTTPELQNADQSASAAQPEPAADLPPRTPVAGARVHFPNPEDAIEVFVDGYPVKIPKGFTVLQACEVAGVDIPRFCYHSRLSIAGNCRMCLVEVEKSPKPVASCAMPAMPGMKIKTDTPIAKKAREGVMEVESVICRISLWPLDLIAAVH</sequence>
<dbReference type="Proteomes" id="UP000507222">
    <property type="component" value="Unassembled WGS sequence"/>
</dbReference>
<organism evidence="17 19">
    <name type="scientific">Prunus armeniaca</name>
    <name type="common">Apricot</name>
    <name type="synonym">Armeniaca vulgaris</name>
    <dbReference type="NCBI Taxonomy" id="36596"/>
    <lineage>
        <taxon>Eukaryota</taxon>
        <taxon>Viridiplantae</taxon>
        <taxon>Streptophyta</taxon>
        <taxon>Embryophyta</taxon>
        <taxon>Tracheophyta</taxon>
        <taxon>Spermatophyta</taxon>
        <taxon>Magnoliopsida</taxon>
        <taxon>eudicotyledons</taxon>
        <taxon>Gunneridae</taxon>
        <taxon>Pentapetalae</taxon>
        <taxon>rosids</taxon>
        <taxon>fabids</taxon>
        <taxon>Rosales</taxon>
        <taxon>Rosaceae</taxon>
        <taxon>Amygdaloideae</taxon>
        <taxon>Amygdaleae</taxon>
        <taxon>Prunus</taxon>
    </lineage>
</organism>
<evidence type="ECO:0000256" key="9">
    <source>
        <dbReference type="ARBA" id="ARBA00023014"/>
    </source>
</evidence>
<gene>
    <name evidence="16" type="ORF">CURHAP_LOCUS21996</name>
    <name evidence="17" type="ORF">ORAREDHAP_LOCUS21722</name>
</gene>
<dbReference type="Gene3D" id="3.10.20.740">
    <property type="match status" value="1"/>
</dbReference>
<feature type="region of interest" description="Disordered" evidence="14">
    <location>
        <begin position="39"/>
        <end position="65"/>
    </location>
</feature>
<dbReference type="Proteomes" id="UP000507245">
    <property type="component" value="Unassembled WGS sequence"/>
</dbReference>
<accession>A0A6J5WRB9</accession>
<evidence type="ECO:0000313" key="17">
    <source>
        <dbReference type="EMBL" id="CAB4304260.1"/>
    </source>
</evidence>
<evidence type="ECO:0000313" key="18">
    <source>
        <dbReference type="Proteomes" id="UP000507222"/>
    </source>
</evidence>
<dbReference type="EMBL" id="CAEKDK010000003">
    <property type="protein sequence ID" value="CAB4273806.1"/>
    <property type="molecule type" value="Genomic_DNA"/>
</dbReference>
<keyword evidence="19" id="KW-1185">Reference proteome</keyword>